<sequence length="84" mass="9165">MSSATDTKPLHQTVGARIAVALFLLLTFAYAVLVAQQILLWVFLVVATVVLWYAARLVVAMEQIATALSRLADTQTDANFALEE</sequence>
<keyword evidence="1" id="KW-0812">Transmembrane</keyword>
<organism evidence="2 3">
    <name type="scientific">Haloferax profundi</name>
    <dbReference type="NCBI Taxonomy" id="1544718"/>
    <lineage>
        <taxon>Archaea</taxon>
        <taxon>Methanobacteriati</taxon>
        <taxon>Methanobacteriota</taxon>
        <taxon>Stenosarchaea group</taxon>
        <taxon>Halobacteria</taxon>
        <taxon>Halobacteriales</taxon>
        <taxon>Haloferacaceae</taxon>
        <taxon>Haloferax</taxon>
    </lineage>
</organism>
<proteinExistence type="predicted"/>
<dbReference type="InterPro" id="IPR058379">
    <property type="entry name" value="DUF8066"/>
</dbReference>
<dbReference type="Pfam" id="PF26262">
    <property type="entry name" value="DUF8066"/>
    <property type="match status" value="1"/>
</dbReference>
<feature type="transmembrane region" description="Helical" evidence="1">
    <location>
        <begin position="14"/>
        <end position="32"/>
    </location>
</feature>
<dbReference type="AlphaFoldDB" id="A0A0W1RXH4"/>
<evidence type="ECO:0000313" key="3">
    <source>
        <dbReference type="Proteomes" id="UP000053157"/>
    </source>
</evidence>
<reference evidence="2 3" key="1">
    <citation type="submission" date="2015-12" db="EMBL/GenBank/DDBJ databases">
        <title>Haloferax profundi sp. nov. isolated from the Discovery deep brine-seawater interface in the Red Sea.</title>
        <authorList>
            <person name="Zhang G."/>
            <person name="Stingl U."/>
            <person name="Rashid M."/>
        </authorList>
    </citation>
    <scope>NUCLEOTIDE SEQUENCE [LARGE SCALE GENOMIC DNA]</scope>
    <source>
        <strain evidence="2 3">SB29</strain>
    </source>
</reference>
<name>A0A0W1RXH4_9EURY</name>
<accession>A0A0W1RXH4</accession>
<gene>
    <name evidence="2" type="ORF">AUR66_02640</name>
</gene>
<keyword evidence="1" id="KW-1133">Transmembrane helix</keyword>
<dbReference type="RefSeq" id="WP_058573203.1">
    <property type="nucleotide sequence ID" value="NZ_LOPV01000482.1"/>
</dbReference>
<keyword evidence="1" id="KW-0472">Membrane</keyword>
<protein>
    <submittedName>
        <fullName evidence="2">Uncharacterized protein</fullName>
    </submittedName>
</protein>
<dbReference type="EMBL" id="LOPV01000482">
    <property type="protein sequence ID" value="KTG17723.1"/>
    <property type="molecule type" value="Genomic_DNA"/>
</dbReference>
<evidence type="ECO:0000313" key="2">
    <source>
        <dbReference type="EMBL" id="KTG17723.1"/>
    </source>
</evidence>
<dbReference type="OrthoDB" id="293633at2157"/>
<dbReference type="Proteomes" id="UP000053157">
    <property type="component" value="Unassembled WGS sequence"/>
</dbReference>
<keyword evidence="3" id="KW-1185">Reference proteome</keyword>
<feature type="transmembrane region" description="Helical" evidence="1">
    <location>
        <begin position="38"/>
        <end position="59"/>
    </location>
</feature>
<evidence type="ECO:0000256" key="1">
    <source>
        <dbReference type="SAM" id="Phobius"/>
    </source>
</evidence>
<comment type="caution">
    <text evidence="2">The sequence shown here is derived from an EMBL/GenBank/DDBJ whole genome shotgun (WGS) entry which is preliminary data.</text>
</comment>